<dbReference type="Gramene" id="PVH66810">
    <property type="protein sequence ID" value="PVH66810"/>
    <property type="gene ID" value="PAHAL_1G354300"/>
</dbReference>
<proteinExistence type="predicted"/>
<dbReference type="Proteomes" id="UP000243499">
    <property type="component" value="Chromosome 1"/>
</dbReference>
<dbReference type="EMBL" id="CM008046">
    <property type="protein sequence ID" value="PVH66810.1"/>
    <property type="molecule type" value="Genomic_DNA"/>
</dbReference>
<organism evidence="1">
    <name type="scientific">Panicum hallii</name>
    <dbReference type="NCBI Taxonomy" id="206008"/>
    <lineage>
        <taxon>Eukaryota</taxon>
        <taxon>Viridiplantae</taxon>
        <taxon>Streptophyta</taxon>
        <taxon>Embryophyta</taxon>
        <taxon>Tracheophyta</taxon>
        <taxon>Spermatophyta</taxon>
        <taxon>Magnoliopsida</taxon>
        <taxon>Liliopsida</taxon>
        <taxon>Poales</taxon>
        <taxon>Poaceae</taxon>
        <taxon>PACMAD clade</taxon>
        <taxon>Panicoideae</taxon>
        <taxon>Panicodae</taxon>
        <taxon>Paniceae</taxon>
        <taxon>Panicinae</taxon>
        <taxon>Panicum</taxon>
        <taxon>Panicum sect. Panicum</taxon>
    </lineage>
</organism>
<dbReference type="AlphaFoldDB" id="A0A2T8KX97"/>
<gene>
    <name evidence="1" type="ORF">PAHAL_1G354300</name>
</gene>
<sequence length="173" mass="19895">MLLYSKLIYAYLNPCTGRLTEVQDSFLPDGWSQLSWTFLVGSGQTKAGWFYPIQLYYSTVQTWNEPPTQGTHPSFSSSDVNMLCRQKISSFVCLGTEWDGGQVHGRKQRERSSAHCIFRSTVNFDLPELFCSYICPCLDPSVWLRDFEKEKYAVQTPSNCEICYFFKKTVKSA</sequence>
<reference evidence="1" key="1">
    <citation type="submission" date="2018-04" db="EMBL/GenBank/DDBJ databases">
        <title>WGS assembly of Panicum hallii.</title>
        <authorList>
            <person name="Lovell J."/>
            <person name="Jenkins J."/>
            <person name="Lowry D."/>
            <person name="Mamidi S."/>
            <person name="Sreedasyam A."/>
            <person name="Weng X."/>
            <person name="Barry K."/>
            <person name="Bonette J."/>
            <person name="Campitelli B."/>
            <person name="Daum C."/>
            <person name="Gordon S."/>
            <person name="Gould B."/>
            <person name="Lipzen A."/>
            <person name="Macqueen A."/>
            <person name="Palacio-Mejia J."/>
            <person name="Plott C."/>
            <person name="Shakirov E."/>
            <person name="Shu S."/>
            <person name="Yoshinaga Y."/>
            <person name="Zane M."/>
            <person name="Rokhsar D."/>
            <person name="Grimwood J."/>
            <person name="Schmutz J."/>
            <person name="Juenger T."/>
        </authorList>
    </citation>
    <scope>NUCLEOTIDE SEQUENCE [LARGE SCALE GENOMIC DNA]</scope>
    <source>
        <strain evidence="1">FIL2</strain>
    </source>
</reference>
<evidence type="ECO:0000313" key="1">
    <source>
        <dbReference type="EMBL" id="PVH66810.1"/>
    </source>
</evidence>
<name>A0A2T8KX97_9POAL</name>
<protein>
    <submittedName>
        <fullName evidence="1">Uncharacterized protein</fullName>
    </submittedName>
</protein>
<accession>A0A2T8KX97</accession>